<gene>
    <name evidence="2" type="ORF">RND81_07G033800</name>
</gene>
<dbReference type="EMBL" id="JBDFQZ010000007">
    <property type="protein sequence ID" value="KAK9705102.1"/>
    <property type="molecule type" value="Genomic_DNA"/>
</dbReference>
<evidence type="ECO:0000256" key="1">
    <source>
        <dbReference type="SAM" id="MobiDB-lite"/>
    </source>
</evidence>
<organism evidence="2 3">
    <name type="scientific">Saponaria officinalis</name>
    <name type="common">Common soapwort</name>
    <name type="synonym">Lychnis saponaria</name>
    <dbReference type="NCBI Taxonomy" id="3572"/>
    <lineage>
        <taxon>Eukaryota</taxon>
        <taxon>Viridiplantae</taxon>
        <taxon>Streptophyta</taxon>
        <taxon>Embryophyta</taxon>
        <taxon>Tracheophyta</taxon>
        <taxon>Spermatophyta</taxon>
        <taxon>Magnoliopsida</taxon>
        <taxon>eudicotyledons</taxon>
        <taxon>Gunneridae</taxon>
        <taxon>Pentapetalae</taxon>
        <taxon>Caryophyllales</taxon>
        <taxon>Caryophyllaceae</taxon>
        <taxon>Caryophylleae</taxon>
        <taxon>Saponaria</taxon>
    </lineage>
</organism>
<accession>A0AAW1JLF3</accession>
<proteinExistence type="predicted"/>
<evidence type="ECO:0000313" key="3">
    <source>
        <dbReference type="Proteomes" id="UP001443914"/>
    </source>
</evidence>
<evidence type="ECO:0000313" key="2">
    <source>
        <dbReference type="EMBL" id="KAK9705102.1"/>
    </source>
</evidence>
<comment type="caution">
    <text evidence="2">The sequence shown here is derived from an EMBL/GenBank/DDBJ whole genome shotgun (WGS) entry which is preliminary data.</text>
</comment>
<keyword evidence="3" id="KW-1185">Reference proteome</keyword>
<reference evidence="2" key="1">
    <citation type="submission" date="2024-03" db="EMBL/GenBank/DDBJ databases">
        <title>WGS assembly of Saponaria officinalis var. Norfolk2.</title>
        <authorList>
            <person name="Jenkins J."/>
            <person name="Shu S."/>
            <person name="Grimwood J."/>
            <person name="Barry K."/>
            <person name="Goodstein D."/>
            <person name="Schmutz J."/>
            <person name="Leebens-Mack J."/>
            <person name="Osbourn A."/>
        </authorList>
    </citation>
    <scope>NUCLEOTIDE SEQUENCE [LARGE SCALE GENOMIC DNA]</scope>
    <source>
        <strain evidence="2">JIC</strain>
    </source>
</reference>
<sequence>MTSVQKNFVAKAVRLKLGGVKAFRGWKELSGGYNNVGASENDFKNFVRDMKKYIGDFDGQMFIENFMRKKKMCKTFYFNFQVDDNNRLCLVFWADTINIKNYLLFGDMMSVDSTYRTNKYNMVFVPFIGVDHHKRCIAIAEIFTEASHRLCMWHIMKKQREKIDAYLCNNLDANEFEEAWSNIMMDYELIDHPWFTLLFEMREEWIPAYFKDIFMGGLMRVTFRSESENSFFDRFVTPHVSLRHKQLKLNHDNKQTHAPLKTPLPLEKHGAETELCAALYNCGMDDFRKNNDTERMGLLCRHVLWLLKTKNITRIPEKYIVHRWSKDAMKKLVFDKDSNILGKGEIFNDDRITTTELWEEVYSCVSLVEEDDDDVQQMIQKLKDFKLEILNSRGNNRTRQGDKRKEMEKYVGCSIPTEVNIHAPKRSQNKGSGKRIQSQVINPL</sequence>
<evidence type="ECO:0008006" key="4">
    <source>
        <dbReference type="Google" id="ProtNLM"/>
    </source>
</evidence>
<dbReference type="PANTHER" id="PTHR47718:SF18">
    <property type="entry name" value="PROTEIN FAR1-RELATED SEQUENCE 5-LIKE"/>
    <property type="match status" value="1"/>
</dbReference>
<feature type="compositionally biased region" description="Polar residues" evidence="1">
    <location>
        <begin position="429"/>
        <end position="444"/>
    </location>
</feature>
<dbReference type="Proteomes" id="UP001443914">
    <property type="component" value="Unassembled WGS sequence"/>
</dbReference>
<dbReference type="AlphaFoldDB" id="A0AAW1JLF3"/>
<dbReference type="PANTHER" id="PTHR47718">
    <property type="entry name" value="OS01G0519700 PROTEIN"/>
    <property type="match status" value="1"/>
</dbReference>
<feature type="region of interest" description="Disordered" evidence="1">
    <location>
        <begin position="422"/>
        <end position="444"/>
    </location>
</feature>
<name>A0AAW1JLF3_SAPOF</name>
<protein>
    <recommendedName>
        <fullName evidence="4">Protein FAR1-RELATED SEQUENCE</fullName>
    </recommendedName>
</protein>